<dbReference type="GO" id="GO:0005615">
    <property type="term" value="C:extracellular space"/>
    <property type="evidence" value="ECO:0007669"/>
    <property type="project" value="InterPro"/>
</dbReference>
<dbReference type="AlphaFoldDB" id="I3T5S3"/>
<dbReference type="OrthoDB" id="1888725at2759"/>
<feature type="signal peptide" evidence="3">
    <location>
        <begin position="1"/>
        <end position="23"/>
    </location>
</feature>
<keyword evidence="3" id="KW-0732">Signal</keyword>
<dbReference type="GeneID" id="130724487"/>
<dbReference type="KEGG" id="lja:130724487"/>
<comment type="similarity">
    <text evidence="1">Belongs to the Ole e I family.</text>
</comment>
<evidence type="ECO:0000256" key="2">
    <source>
        <dbReference type="ARBA" id="ARBA00023157"/>
    </source>
</evidence>
<accession>I3T5S3</accession>
<name>I3T5S3_LOTJA</name>
<evidence type="ECO:0000313" key="4">
    <source>
        <dbReference type="EMBL" id="AFK47865.1"/>
    </source>
</evidence>
<dbReference type="OMA" id="VRVECKE"/>
<protein>
    <recommendedName>
        <fullName evidence="5">Olee1-like protein</fullName>
    </recommendedName>
</protein>
<dbReference type="PANTHER" id="PTHR31614">
    <property type="entry name" value="PROTEIN DOWNSTREAM OF FLC-RELATED"/>
    <property type="match status" value="1"/>
</dbReference>
<keyword evidence="2" id="KW-1015">Disulfide bond</keyword>
<dbReference type="InterPro" id="IPR006040">
    <property type="entry name" value="Allergen_Ole_e_I_CS"/>
</dbReference>
<dbReference type="EMBL" id="BT148071">
    <property type="protein sequence ID" value="AFK47865.1"/>
    <property type="molecule type" value="mRNA"/>
</dbReference>
<evidence type="ECO:0008006" key="5">
    <source>
        <dbReference type="Google" id="ProtNLM"/>
    </source>
</evidence>
<dbReference type="InterPro" id="IPR006041">
    <property type="entry name" value="Pollen_Ole_e1_allergen"/>
</dbReference>
<dbReference type="RefSeq" id="XP_057431700.1">
    <property type="nucleotide sequence ID" value="XM_057575717.1"/>
</dbReference>
<dbReference type="PROSITE" id="PS00925">
    <property type="entry name" value="OLEEI"/>
    <property type="match status" value="1"/>
</dbReference>
<feature type="chain" id="PRO_5003679990" description="Olee1-like protein" evidence="3">
    <location>
        <begin position="24"/>
        <end position="168"/>
    </location>
</feature>
<organism evidence="4">
    <name type="scientific">Lotus japonicus</name>
    <name type="common">Lotus corniculatus var. japonicus</name>
    <dbReference type="NCBI Taxonomy" id="34305"/>
    <lineage>
        <taxon>Eukaryota</taxon>
        <taxon>Viridiplantae</taxon>
        <taxon>Streptophyta</taxon>
        <taxon>Embryophyta</taxon>
        <taxon>Tracheophyta</taxon>
        <taxon>Spermatophyta</taxon>
        <taxon>Magnoliopsida</taxon>
        <taxon>eudicotyledons</taxon>
        <taxon>Gunneridae</taxon>
        <taxon>Pentapetalae</taxon>
        <taxon>rosids</taxon>
        <taxon>fabids</taxon>
        <taxon>Fabales</taxon>
        <taxon>Fabaceae</taxon>
        <taxon>Papilionoideae</taxon>
        <taxon>50 kb inversion clade</taxon>
        <taxon>NPAAA clade</taxon>
        <taxon>Hologalegina</taxon>
        <taxon>robinioid clade</taxon>
        <taxon>Loteae</taxon>
        <taxon>Lotus</taxon>
    </lineage>
</organism>
<dbReference type="PANTHER" id="PTHR31614:SF2">
    <property type="entry name" value="F28N24.16 PROTEIN"/>
    <property type="match status" value="1"/>
</dbReference>
<sequence>MSKSIIFLASALCFLSVLGSVYSDDDRFFVEGVVYCDTCRTQFITKLSEFLEGATVRVECKEEGNGSVTFTKEVVTDAKGSYKVEVDGDHEEELCQVVLVKSPRSDCSEIDSDSHLEQAAKISITKNNGIVSPVRAANPLGFLKKERLPGCADVLKELGIKEDGTFDD</sequence>
<proteinExistence type="evidence at transcript level"/>
<evidence type="ECO:0000256" key="3">
    <source>
        <dbReference type="SAM" id="SignalP"/>
    </source>
</evidence>
<evidence type="ECO:0000256" key="1">
    <source>
        <dbReference type="ARBA" id="ARBA00010049"/>
    </source>
</evidence>
<reference evidence="4" key="1">
    <citation type="submission" date="2012-05" db="EMBL/GenBank/DDBJ databases">
        <authorList>
            <person name="Krishnakumar V."/>
            <person name="Cheung F."/>
            <person name="Xiao Y."/>
            <person name="Chan A."/>
            <person name="Moskal W.A."/>
            <person name="Town C.D."/>
        </authorList>
    </citation>
    <scope>NUCLEOTIDE SEQUENCE</scope>
</reference>
<dbReference type="Pfam" id="PF01190">
    <property type="entry name" value="Pollen_Ole_e_1"/>
    <property type="match status" value="1"/>
</dbReference>